<dbReference type="InterPro" id="IPR003439">
    <property type="entry name" value="ABC_transporter-like_ATP-bd"/>
</dbReference>
<dbReference type="Proteomes" id="UP000319716">
    <property type="component" value="Unassembled WGS sequence"/>
</dbReference>
<accession>A0A4Y1ZEX6</accession>
<organism evidence="2 3">
    <name type="scientific">Sporolactobacillus inulinus</name>
    <dbReference type="NCBI Taxonomy" id="2078"/>
    <lineage>
        <taxon>Bacteria</taxon>
        <taxon>Bacillati</taxon>
        <taxon>Bacillota</taxon>
        <taxon>Bacilli</taxon>
        <taxon>Bacillales</taxon>
        <taxon>Sporolactobacillaceae</taxon>
        <taxon>Sporolactobacillus</taxon>
    </lineage>
</organism>
<dbReference type="SUPFAM" id="SSF52540">
    <property type="entry name" value="P-loop containing nucleoside triphosphate hydrolases"/>
    <property type="match status" value="1"/>
</dbReference>
<name>A0A4Y1ZEX6_9BACL</name>
<keyword evidence="2" id="KW-0067">ATP-binding</keyword>
<sequence>MIEAIITMKAVEKTYQLGGQVVHALNRIHLTIEEGAFVSIVGPSGSGKSTLMNIIGCLDKPDSGSYVLGGSAVDRLKDRDLAEIRNQKIGFIFQNF</sequence>
<dbReference type="GO" id="GO:0005524">
    <property type="term" value="F:ATP binding"/>
    <property type="evidence" value="ECO:0007669"/>
    <property type="project" value="UniProtKB-KW"/>
</dbReference>
<dbReference type="AlphaFoldDB" id="A0A4Y1ZEX6"/>
<evidence type="ECO:0000259" key="1">
    <source>
        <dbReference type="Pfam" id="PF00005"/>
    </source>
</evidence>
<dbReference type="EMBL" id="BEXB01000020">
    <property type="protein sequence ID" value="GAY77028.1"/>
    <property type="molecule type" value="Genomic_DNA"/>
</dbReference>
<dbReference type="Pfam" id="PF00005">
    <property type="entry name" value="ABC_tran"/>
    <property type="match status" value="1"/>
</dbReference>
<comment type="caution">
    <text evidence="2">The sequence shown here is derived from an EMBL/GenBank/DDBJ whole genome shotgun (WGS) entry which is preliminary data.</text>
</comment>
<dbReference type="PANTHER" id="PTHR42798">
    <property type="entry name" value="LIPOPROTEIN-RELEASING SYSTEM ATP-BINDING PROTEIN LOLD"/>
    <property type="match status" value="1"/>
</dbReference>
<proteinExistence type="predicted"/>
<dbReference type="InterPro" id="IPR027417">
    <property type="entry name" value="P-loop_NTPase"/>
</dbReference>
<reference evidence="2 3" key="1">
    <citation type="submission" date="2017-11" db="EMBL/GenBank/DDBJ databases">
        <title>Draft Genome Sequence of Sporolactobacillus inulinus NBRC 111894 Isolated from Koso, a Japanese Sugar-Vegetable Fermented Beverage.</title>
        <authorList>
            <person name="Chiou T.Y."/>
            <person name="Oshima K."/>
            <person name="Suda W."/>
            <person name="Hattori M."/>
            <person name="Takahashi T."/>
        </authorList>
    </citation>
    <scope>NUCLEOTIDE SEQUENCE [LARGE SCALE GENOMIC DNA]</scope>
    <source>
        <strain evidence="2 3">NBRC111894</strain>
    </source>
</reference>
<dbReference type="PANTHER" id="PTHR42798:SF6">
    <property type="entry name" value="CELL DIVISION ATP-BINDING PROTEIN FTSE"/>
    <property type="match status" value="1"/>
</dbReference>
<protein>
    <submittedName>
        <fullName evidence="2">ABC transporter ATP-binding protein</fullName>
    </submittedName>
</protein>
<evidence type="ECO:0000313" key="2">
    <source>
        <dbReference type="EMBL" id="GAY77028.1"/>
    </source>
</evidence>
<keyword evidence="2" id="KW-0547">Nucleotide-binding</keyword>
<dbReference type="GO" id="GO:0016887">
    <property type="term" value="F:ATP hydrolysis activity"/>
    <property type="evidence" value="ECO:0007669"/>
    <property type="project" value="InterPro"/>
</dbReference>
<evidence type="ECO:0000313" key="3">
    <source>
        <dbReference type="Proteomes" id="UP000319716"/>
    </source>
</evidence>
<feature type="domain" description="ABC transporter" evidence="1">
    <location>
        <begin position="25"/>
        <end position="95"/>
    </location>
</feature>
<dbReference type="Gene3D" id="3.40.50.300">
    <property type="entry name" value="P-loop containing nucleotide triphosphate hydrolases"/>
    <property type="match status" value="1"/>
</dbReference>
<gene>
    <name evidence="2" type="ORF">NBRC111894_2582</name>
</gene>